<sequence length="1158" mass="123462">MDYSNTEGLGEDDKSRSNVLTPLLLANGQPIGSRDDRSGSPETIPGFTGGNPSGGNDEMGFFVNGASPETESPSANSSPVGDLNTNVNTEDRESDSNNPKVEEDEPSDLSKSVTFAEDVAVYNLNSDPITTPLLHPEASQENWTPASSQASSSLMLPESETAPAVLDIDEEKTKQISSPVLNMAPTLIPLRYDLEDELEKPEASPQDDGEASDVQRHVFQVTVIDEPSPPAETADLGSNNLTENDGNNLGKLGKADSYISDSGHSSLSYNQDTIGPLENQSFLKNLNYSVSQAAVNEAGAGEDDLDIHDFTGVKADVDGGWAWVILFAACCSLMITGATTFAAGVLMPHILEQIEPDISMASWIGAVHTSVTCFSGPTVSSVSSRLGARGTAFVAGLALVGGLAGSYFATSFLHLILTHGVLAGLGSGFILNTMFVVTGQYFNRYRGFACGILATGAGFGIVAVGKIMTYLVENYGLNGAYLLWAGICSHIMVFAMLLRPSTEEVLRDVEKKMSRDQIKMNNVSNNNSIPSGMNSLASGLNSAFSNGDVYSAFSGRTNYSRRLRRYPSKRSSRGDLSNNPLLRNVLNKDMSNSNTSVATSRSHRSIRSAALSNGNLSLTQNVKLLDNTLRTAEGHSLAVPMPDSNNISFPSRSSNYTISPLALPDMSSDEQPSPSDKTASSSPSTLSPPAATPNNHIHSNFSLANETIPENEVVSRINTEAPPSPTFSRSAPSEFRKRLYSGTSQSHSHHTSFSQISQGTFMRGPMRNGDLDNESLTSTLVSNLRPKDILEPRYRLGSRSIPTLFGSVASFPTSLAIMKDDLSRIEGIGEPVEKTLQEHLTDLLDSLRLLRNIPFLLFIATCFLWALGDAPFSLYLPAFAISQGTSPSQASSLYTSLGLGSMFGRFLSGLVASDKMIGPLLIHIGCLGIAGTVSIFTPLFAFTPTGQIMCAGLFGVYTGSLVPLSSLITIELLGISELGSGFGFLCMIQGIGYLIGPPLGGIVMTLGSILAMMIAVVVGREVGGIDDEQGSLDDLERALRRVSNCLSSDGSDDEDSQHGSPEASSDLSRTRASHLTQAAMPYPQTQAGQDGEDKRAAHWVEDGQDSVGFELPNISKEEGKGISGSPSNMWFEDQELETIQEEGPDVNVSHDKLASQNT</sequence>
<feature type="transmembrane region" description="Helical" evidence="2">
    <location>
        <begin position="390"/>
        <end position="409"/>
    </location>
</feature>
<dbReference type="PANTHER" id="PTHR11360">
    <property type="entry name" value="MONOCARBOXYLATE TRANSPORTER"/>
    <property type="match status" value="1"/>
</dbReference>
<feature type="transmembrane region" description="Helical" evidence="2">
    <location>
        <begin position="415"/>
        <end position="436"/>
    </location>
</feature>
<feature type="region of interest" description="Disordered" evidence="1">
    <location>
        <begin position="227"/>
        <end position="247"/>
    </location>
</feature>
<dbReference type="Gene3D" id="1.20.1250.20">
    <property type="entry name" value="MFS general substrate transporter like domains"/>
    <property type="match status" value="2"/>
</dbReference>
<feature type="transmembrane region" description="Helical" evidence="2">
    <location>
        <begin position="920"/>
        <end position="940"/>
    </location>
</feature>
<feature type="region of interest" description="Disordered" evidence="1">
    <location>
        <begin position="126"/>
        <end position="158"/>
    </location>
</feature>
<keyword evidence="4" id="KW-1185">Reference proteome</keyword>
<feature type="compositionally biased region" description="Polar residues" evidence="1">
    <location>
        <begin position="236"/>
        <end position="247"/>
    </location>
</feature>
<dbReference type="SUPFAM" id="SSF103473">
    <property type="entry name" value="MFS general substrate transporter"/>
    <property type="match status" value="1"/>
</dbReference>
<feature type="compositionally biased region" description="Polar residues" evidence="1">
    <location>
        <begin position="67"/>
        <end position="88"/>
    </location>
</feature>
<dbReference type="EMBL" id="BLXT01001860">
    <property type="protein sequence ID" value="GFN88591.1"/>
    <property type="molecule type" value="Genomic_DNA"/>
</dbReference>
<reference evidence="3 4" key="1">
    <citation type="journal article" date="2021" name="Elife">
        <title>Chloroplast acquisition without the gene transfer in kleptoplastic sea slugs, Plakobranchus ocellatus.</title>
        <authorList>
            <person name="Maeda T."/>
            <person name="Takahashi S."/>
            <person name="Yoshida T."/>
            <person name="Shimamura S."/>
            <person name="Takaki Y."/>
            <person name="Nagai Y."/>
            <person name="Toyoda A."/>
            <person name="Suzuki Y."/>
            <person name="Arimoto A."/>
            <person name="Ishii H."/>
            <person name="Satoh N."/>
            <person name="Nishiyama T."/>
            <person name="Hasebe M."/>
            <person name="Maruyama T."/>
            <person name="Minagawa J."/>
            <person name="Obokata J."/>
            <person name="Shigenobu S."/>
        </authorList>
    </citation>
    <scope>NUCLEOTIDE SEQUENCE [LARGE SCALE GENOMIC DNA]</scope>
</reference>
<protein>
    <submittedName>
        <fullName evidence="3">Monocarboxylate transporter 12</fullName>
    </submittedName>
</protein>
<feature type="transmembrane region" description="Helical" evidence="2">
    <location>
        <begin position="480"/>
        <end position="498"/>
    </location>
</feature>
<comment type="caution">
    <text evidence="3">The sequence shown here is derived from an EMBL/GenBank/DDBJ whole genome shotgun (WGS) entry which is preliminary data.</text>
</comment>
<gene>
    <name evidence="3" type="ORF">PoB_001509700</name>
</gene>
<feature type="compositionally biased region" description="Low complexity" evidence="1">
    <location>
        <begin position="672"/>
        <end position="693"/>
    </location>
</feature>
<keyword evidence="2" id="KW-0472">Membrane</keyword>
<dbReference type="AlphaFoldDB" id="A0AAV3Z063"/>
<evidence type="ECO:0000256" key="2">
    <source>
        <dbReference type="SAM" id="Phobius"/>
    </source>
</evidence>
<feature type="region of interest" description="Disordered" evidence="1">
    <location>
        <begin position="658"/>
        <end position="698"/>
    </location>
</feature>
<dbReference type="InterPro" id="IPR050327">
    <property type="entry name" value="Proton-linked_MCT"/>
</dbReference>
<feature type="transmembrane region" description="Helical" evidence="2">
    <location>
        <begin position="855"/>
        <end position="881"/>
    </location>
</feature>
<feature type="compositionally biased region" description="Polar residues" evidence="1">
    <location>
        <begin position="589"/>
        <end position="600"/>
    </location>
</feature>
<feature type="transmembrane region" description="Helical" evidence="2">
    <location>
        <begin position="448"/>
        <end position="468"/>
    </location>
</feature>
<evidence type="ECO:0000313" key="3">
    <source>
        <dbReference type="EMBL" id="GFN88591.1"/>
    </source>
</evidence>
<feature type="compositionally biased region" description="Polar residues" evidence="1">
    <location>
        <begin position="1058"/>
        <end position="1067"/>
    </location>
</feature>
<feature type="region of interest" description="Disordered" evidence="1">
    <location>
        <begin position="1046"/>
        <end position="1071"/>
    </location>
</feature>
<dbReference type="InterPro" id="IPR011701">
    <property type="entry name" value="MFS"/>
</dbReference>
<dbReference type="InterPro" id="IPR036259">
    <property type="entry name" value="MFS_trans_sf"/>
</dbReference>
<feature type="region of interest" description="Disordered" evidence="1">
    <location>
        <begin position="1"/>
        <end position="112"/>
    </location>
</feature>
<dbReference type="Pfam" id="PF07690">
    <property type="entry name" value="MFS_1"/>
    <property type="match status" value="2"/>
</dbReference>
<organism evidence="3 4">
    <name type="scientific">Plakobranchus ocellatus</name>
    <dbReference type="NCBI Taxonomy" id="259542"/>
    <lineage>
        <taxon>Eukaryota</taxon>
        <taxon>Metazoa</taxon>
        <taxon>Spiralia</taxon>
        <taxon>Lophotrochozoa</taxon>
        <taxon>Mollusca</taxon>
        <taxon>Gastropoda</taxon>
        <taxon>Heterobranchia</taxon>
        <taxon>Euthyneura</taxon>
        <taxon>Panpulmonata</taxon>
        <taxon>Sacoglossa</taxon>
        <taxon>Placobranchoidea</taxon>
        <taxon>Plakobranchidae</taxon>
        <taxon>Plakobranchus</taxon>
    </lineage>
</organism>
<feature type="transmembrane region" description="Helical" evidence="2">
    <location>
        <begin position="946"/>
        <end position="968"/>
    </location>
</feature>
<feature type="transmembrane region" description="Helical" evidence="2">
    <location>
        <begin position="893"/>
        <end position="913"/>
    </location>
</feature>
<accession>A0AAV3Z063</accession>
<keyword evidence="2" id="KW-1133">Transmembrane helix</keyword>
<feature type="compositionally biased region" description="Polar residues" evidence="1">
    <location>
        <begin position="139"/>
        <end position="154"/>
    </location>
</feature>
<feature type="transmembrane region" description="Helical" evidence="2">
    <location>
        <begin position="321"/>
        <end position="346"/>
    </location>
</feature>
<dbReference type="Proteomes" id="UP000735302">
    <property type="component" value="Unassembled WGS sequence"/>
</dbReference>
<evidence type="ECO:0000313" key="4">
    <source>
        <dbReference type="Proteomes" id="UP000735302"/>
    </source>
</evidence>
<keyword evidence="2" id="KW-0812">Transmembrane</keyword>
<dbReference type="GO" id="GO:0008028">
    <property type="term" value="F:monocarboxylic acid transmembrane transporter activity"/>
    <property type="evidence" value="ECO:0007669"/>
    <property type="project" value="TreeGrafter"/>
</dbReference>
<feature type="region of interest" description="Disordered" evidence="1">
    <location>
        <begin position="563"/>
        <end position="604"/>
    </location>
</feature>
<feature type="transmembrane region" description="Helical" evidence="2">
    <location>
        <begin position="975"/>
        <end position="995"/>
    </location>
</feature>
<dbReference type="PANTHER" id="PTHR11360:SF260">
    <property type="entry name" value="MFS DOMAIN-CONTAINING PROTEIN"/>
    <property type="match status" value="1"/>
</dbReference>
<name>A0AAV3Z063_9GAST</name>
<proteinExistence type="predicted"/>
<feature type="region of interest" description="Disordered" evidence="1">
    <location>
        <begin position="1104"/>
        <end position="1128"/>
    </location>
</feature>
<evidence type="ECO:0000256" key="1">
    <source>
        <dbReference type="SAM" id="MobiDB-lite"/>
    </source>
</evidence>